<feature type="region of interest" description="Disordered" evidence="1">
    <location>
        <begin position="1"/>
        <end position="20"/>
    </location>
</feature>
<dbReference type="Proteomes" id="UP000298663">
    <property type="component" value="Unassembled WGS sequence"/>
</dbReference>
<gene>
    <name evidence="2" type="ORF">L596_027739</name>
</gene>
<sequence>MDHSKACCNTQHSNASDSSRGFWSTVRRTASAVDRFSRTRSSTTSSFLDGPREAARERAAHRSDHHSRRHPGIEMGLDFNFSSVLLISEHLERDSLLRCLEWSSIYRLTKQKNAHNSAITCRDSVCLLFETHLFSEHKKDIKSDCCVRSGERSQKSQMFTCASTSKRK</sequence>
<feature type="compositionally biased region" description="Basic and acidic residues" evidence="1">
    <location>
        <begin position="50"/>
        <end position="62"/>
    </location>
</feature>
<accession>A0A4U5LWD5</accession>
<reference evidence="2 3" key="1">
    <citation type="journal article" date="2015" name="Genome Biol.">
        <title>Comparative genomics of Steinernema reveals deeply conserved gene regulatory networks.</title>
        <authorList>
            <person name="Dillman A.R."/>
            <person name="Macchietto M."/>
            <person name="Porter C.F."/>
            <person name="Rogers A."/>
            <person name="Williams B."/>
            <person name="Antoshechkin I."/>
            <person name="Lee M.M."/>
            <person name="Goodwin Z."/>
            <person name="Lu X."/>
            <person name="Lewis E.E."/>
            <person name="Goodrich-Blair H."/>
            <person name="Stock S.P."/>
            <person name="Adams B.J."/>
            <person name="Sternberg P.W."/>
            <person name="Mortazavi A."/>
        </authorList>
    </citation>
    <scope>NUCLEOTIDE SEQUENCE [LARGE SCALE GENOMIC DNA]</scope>
    <source>
        <strain evidence="2 3">ALL</strain>
    </source>
</reference>
<evidence type="ECO:0000313" key="2">
    <source>
        <dbReference type="EMBL" id="TKR60499.1"/>
    </source>
</evidence>
<dbReference type="EMBL" id="AZBU02000011">
    <property type="protein sequence ID" value="TKR60499.1"/>
    <property type="molecule type" value="Genomic_DNA"/>
</dbReference>
<organism evidence="2 3">
    <name type="scientific">Steinernema carpocapsae</name>
    <name type="common">Entomopathogenic nematode</name>
    <dbReference type="NCBI Taxonomy" id="34508"/>
    <lineage>
        <taxon>Eukaryota</taxon>
        <taxon>Metazoa</taxon>
        <taxon>Ecdysozoa</taxon>
        <taxon>Nematoda</taxon>
        <taxon>Chromadorea</taxon>
        <taxon>Rhabditida</taxon>
        <taxon>Tylenchina</taxon>
        <taxon>Panagrolaimomorpha</taxon>
        <taxon>Strongyloidoidea</taxon>
        <taxon>Steinernematidae</taxon>
        <taxon>Steinernema</taxon>
    </lineage>
</organism>
<evidence type="ECO:0000313" key="3">
    <source>
        <dbReference type="Proteomes" id="UP000298663"/>
    </source>
</evidence>
<name>A0A4U5LWD5_STECR</name>
<keyword evidence="3" id="KW-1185">Reference proteome</keyword>
<evidence type="ECO:0000256" key="1">
    <source>
        <dbReference type="SAM" id="MobiDB-lite"/>
    </source>
</evidence>
<protein>
    <submittedName>
        <fullName evidence="2">Uncharacterized protein</fullName>
    </submittedName>
</protein>
<dbReference type="AlphaFoldDB" id="A0A4U5LWD5"/>
<feature type="region of interest" description="Disordered" evidence="1">
    <location>
        <begin position="42"/>
        <end position="69"/>
    </location>
</feature>
<reference evidence="2 3" key="2">
    <citation type="journal article" date="2019" name="G3 (Bethesda)">
        <title>Hybrid Assembly of the Genome of the Entomopathogenic Nematode Steinernema carpocapsae Identifies the X-Chromosome.</title>
        <authorList>
            <person name="Serra L."/>
            <person name="Macchietto M."/>
            <person name="Macias-Munoz A."/>
            <person name="McGill C.J."/>
            <person name="Rodriguez I.M."/>
            <person name="Rodriguez B."/>
            <person name="Murad R."/>
            <person name="Mortazavi A."/>
        </authorList>
    </citation>
    <scope>NUCLEOTIDE SEQUENCE [LARGE SCALE GENOMIC DNA]</scope>
    <source>
        <strain evidence="2 3">ALL</strain>
    </source>
</reference>
<comment type="caution">
    <text evidence="2">The sequence shown here is derived from an EMBL/GenBank/DDBJ whole genome shotgun (WGS) entry which is preliminary data.</text>
</comment>
<proteinExistence type="predicted"/>
<feature type="compositionally biased region" description="Polar residues" evidence="1">
    <location>
        <begin position="7"/>
        <end position="20"/>
    </location>
</feature>